<sequence length="335" mass="36149">MTYPVYRSAPAACAFALVISSPLAHAGKYDADRPGSADHPLVSRYAGSTLYLHGEENYAGARTLVAGKNGPVEKTVEGKISNRIYFGPKGRGSLEIFRNYQAALRSAGFDTLYECEAAQCEKDRTQSKIVRWAQGAQWVDNGNSDAYVIRLFEYKPGFHYIHARKDAPAGPVDVQIALRTGEESDANVQGRAQQFMQVIESARVEQGNVTVDASAIGAALKKDGRIALYGILFDTSKAVIKPESKDTLEQMARSLKNDPGVNVFIVGHTDNQGAVDANLALSRKRAQAVVDALSGQYGIAAARLQPHGVANLAPAANNADDAGRARNRRVEMVVR</sequence>
<evidence type="ECO:0000256" key="3">
    <source>
        <dbReference type="ARBA" id="ARBA00023237"/>
    </source>
</evidence>
<evidence type="ECO:0000259" key="6">
    <source>
        <dbReference type="PROSITE" id="PS51123"/>
    </source>
</evidence>
<dbReference type="InterPro" id="IPR036737">
    <property type="entry name" value="OmpA-like_sf"/>
</dbReference>
<gene>
    <name evidence="7" type="ORF">CR152_08090</name>
</gene>
<dbReference type="RefSeq" id="WP_099874456.1">
    <property type="nucleotide sequence ID" value="NZ_CP024608.1"/>
</dbReference>
<dbReference type="CDD" id="cd07185">
    <property type="entry name" value="OmpA_C-like"/>
    <property type="match status" value="1"/>
</dbReference>
<evidence type="ECO:0000256" key="5">
    <source>
        <dbReference type="SAM" id="SignalP"/>
    </source>
</evidence>
<dbReference type="EMBL" id="CP024608">
    <property type="protein sequence ID" value="ATQ74477.1"/>
    <property type="molecule type" value="Genomic_DNA"/>
</dbReference>
<evidence type="ECO:0000313" key="8">
    <source>
        <dbReference type="Proteomes" id="UP000229897"/>
    </source>
</evidence>
<keyword evidence="8" id="KW-1185">Reference proteome</keyword>
<organism evidence="7 8">
    <name type="scientific">Massilia violaceinigra</name>
    <dbReference type="NCBI Taxonomy" id="2045208"/>
    <lineage>
        <taxon>Bacteria</taxon>
        <taxon>Pseudomonadati</taxon>
        <taxon>Pseudomonadota</taxon>
        <taxon>Betaproteobacteria</taxon>
        <taxon>Burkholderiales</taxon>
        <taxon>Oxalobacteraceae</taxon>
        <taxon>Telluria group</taxon>
        <taxon>Massilia</taxon>
    </lineage>
</organism>
<dbReference type="Proteomes" id="UP000229897">
    <property type="component" value="Chromosome"/>
</dbReference>
<dbReference type="PRINTS" id="PR01021">
    <property type="entry name" value="OMPADOMAIN"/>
</dbReference>
<evidence type="ECO:0000256" key="2">
    <source>
        <dbReference type="ARBA" id="ARBA00023136"/>
    </source>
</evidence>
<protein>
    <submittedName>
        <fullName evidence="7">Cell envelope biogenesis protein OmpA</fullName>
    </submittedName>
</protein>
<evidence type="ECO:0000313" key="7">
    <source>
        <dbReference type="EMBL" id="ATQ74477.1"/>
    </source>
</evidence>
<dbReference type="AlphaFoldDB" id="A0A2D2DHL8"/>
<dbReference type="Gene3D" id="3.30.1330.60">
    <property type="entry name" value="OmpA-like domain"/>
    <property type="match status" value="1"/>
</dbReference>
<keyword evidence="3" id="KW-0998">Cell outer membrane</keyword>
<proteinExistence type="predicted"/>
<dbReference type="PROSITE" id="PS51123">
    <property type="entry name" value="OMPA_2"/>
    <property type="match status" value="1"/>
</dbReference>
<feature type="signal peptide" evidence="5">
    <location>
        <begin position="1"/>
        <end position="26"/>
    </location>
</feature>
<evidence type="ECO:0000256" key="1">
    <source>
        <dbReference type="ARBA" id="ARBA00004442"/>
    </source>
</evidence>
<dbReference type="InterPro" id="IPR050330">
    <property type="entry name" value="Bact_OuterMem_StrucFunc"/>
</dbReference>
<dbReference type="InterPro" id="IPR006665">
    <property type="entry name" value="OmpA-like"/>
</dbReference>
<evidence type="ECO:0000256" key="4">
    <source>
        <dbReference type="PROSITE-ProRule" id="PRU00473"/>
    </source>
</evidence>
<dbReference type="InterPro" id="IPR006664">
    <property type="entry name" value="OMP_bac"/>
</dbReference>
<reference evidence="7" key="1">
    <citation type="submission" date="2017-10" db="EMBL/GenBank/DDBJ databases">
        <title>Massilia psychrophilum sp. nov., a novel purple-pigmented bacterium isolated from Tianshan glacier, Xinjiang Municipality, China.</title>
        <authorList>
            <person name="Wang H."/>
        </authorList>
    </citation>
    <scope>NUCLEOTIDE SEQUENCE [LARGE SCALE GENOMIC DNA]</scope>
    <source>
        <strain evidence="7">B2</strain>
    </source>
</reference>
<dbReference type="OrthoDB" id="345640at2"/>
<dbReference type="SUPFAM" id="SSF103088">
    <property type="entry name" value="OmpA-like"/>
    <property type="match status" value="1"/>
</dbReference>
<dbReference type="PANTHER" id="PTHR30329:SF21">
    <property type="entry name" value="LIPOPROTEIN YIAD-RELATED"/>
    <property type="match status" value="1"/>
</dbReference>
<dbReference type="Pfam" id="PF00691">
    <property type="entry name" value="OmpA"/>
    <property type="match status" value="1"/>
</dbReference>
<keyword evidence="2 4" id="KW-0472">Membrane</keyword>
<dbReference type="PANTHER" id="PTHR30329">
    <property type="entry name" value="STATOR ELEMENT OF FLAGELLAR MOTOR COMPLEX"/>
    <property type="match status" value="1"/>
</dbReference>
<dbReference type="KEGG" id="mass:CR152_08090"/>
<name>A0A2D2DHL8_9BURK</name>
<dbReference type="GO" id="GO:0009279">
    <property type="term" value="C:cell outer membrane"/>
    <property type="evidence" value="ECO:0007669"/>
    <property type="project" value="UniProtKB-SubCell"/>
</dbReference>
<feature type="chain" id="PRO_5013649017" evidence="5">
    <location>
        <begin position="27"/>
        <end position="335"/>
    </location>
</feature>
<keyword evidence="5" id="KW-0732">Signal</keyword>
<accession>A0A2D2DHL8</accession>
<comment type="subcellular location">
    <subcellularLocation>
        <location evidence="1">Cell outer membrane</location>
    </subcellularLocation>
</comment>
<feature type="domain" description="OmpA-like" evidence="6">
    <location>
        <begin position="220"/>
        <end position="335"/>
    </location>
</feature>